<protein>
    <submittedName>
        <fullName evidence="2 3">Uncharacterized protein</fullName>
    </submittedName>
</protein>
<dbReference type="EMBL" id="CM000880">
    <property type="protein sequence ID" value="PNT76456.1"/>
    <property type="molecule type" value="Genomic_DNA"/>
</dbReference>
<proteinExistence type="predicted"/>
<organism evidence="2">
    <name type="scientific">Brachypodium distachyon</name>
    <name type="common">Purple false brome</name>
    <name type="synonym">Trachynia distachya</name>
    <dbReference type="NCBI Taxonomy" id="15368"/>
    <lineage>
        <taxon>Eukaryota</taxon>
        <taxon>Viridiplantae</taxon>
        <taxon>Streptophyta</taxon>
        <taxon>Embryophyta</taxon>
        <taxon>Tracheophyta</taxon>
        <taxon>Spermatophyta</taxon>
        <taxon>Magnoliopsida</taxon>
        <taxon>Liliopsida</taxon>
        <taxon>Poales</taxon>
        <taxon>Poaceae</taxon>
        <taxon>BOP clade</taxon>
        <taxon>Pooideae</taxon>
        <taxon>Stipodae</taxon>
        <taxon>Brachypodieae</taxon>
        <taxon>Brachypodium</taxon>
    </lineage>
</organism>
<reference evidence="3" key="3">
    <citation type="submission" date="2018-08" db="UniProtKB">
        <authorList>
            <consortium name="EnsemblPlants"/>
        </authorList>
    </citation>
    <scope>IDENTIFICATION</scope>
    <source>
        <strain evidence="3">cv. Bd21</strain>
    </source>
</reference>
<feature type="region of interest" description="Disordered" evidence="1">
    <location>
        <begin position="1"/>
        <end position="24"/>
    </location>
</feature>
<keyword evidence="4" id="KW-1185">Reference proteome</keyword>
<evidence type="ECO:0000313" key="3">
    <source>
        <dbReference type="EnsemblPlants" id="PNT76456"/>
    </source>
</evidence>
<evidence type="ECO:0000256" key="1">
    <source>
        <dbReference type="SAM" id="MobiDB-lite"/>
    </source>
</evidence>
<dbReference type="EnsemblPlants" id="PNT76456">
    <property type="protein sequence ID" value="PNT76456"/>
    <property type="gene ID" value="BRADI_1g48325v3"/>
</dbReference>
<reference evidence="2 3" key="1">
    <citation type="journal article" date="2010" name="Nature">
        <title>Genome sequencing and analysis of the model grass Brachypodium distachyon.</title>
        <authorList>
            <consortium name="International Brachypodium Initiative"/>
        </authorList>
    </citation>
    <scope>NUCLEOTIDE SEQUENCE [LARGE SCALE GENOMIC DNA]</scope>
    <source>
        <strain evidence="2 3">Bd21</strain>
    </source>
</reference>
<feature type="compositionally biased region" description="Basic residues" evidence="1">
    <location>
        <begin position="1"/>
        <end position="12"/>
    </location>
</feature>
<dbReference type="Proteomes" id="UP000008810">
    <property type="component" value="Chromosome 1"/>
</dbReference>
<dbReference type="Gramene" id="PNT76456">
    <property type="protein sequence ID" value="PNT76456"/>
    <property type="gene ID" value="BRADI_1g48325v3"/>
</dbReference>
<evidence type="ECO:0000313" key="2">
    <source>
        <dbReference type="EMBL" id="PNT76456.1"/>
    </source>
</evidence>
<evidence type="ECO:0000313" key="4">
    <source>
        <dbReference type="Proteomes" id="UP000008810"/>
    </source>
</evidence>
<dbReference type="InParanoid" id="A0A2K2DQ97"/>
<accession>A0A2K2DQ97</accession>
<gene>
    <name evidence="2" type="ORF">BRADI_1g48325v3</name>
</gene>
<dbReference type="AlphaFoldDB" id="A0A2K2DQ97"/>
<name>A0A2K2DQ97_BRADI</name>
<sequence length="68" mass="7457">MLRRRSIGHTKRKSDASTSVGEHLRGNSVTADQVLSLLSGSTYTRMIEETRRAIVLVVVCTPNNVACL</sequence>
<reference evidence="2" key="2">
    <citation type="submission" date="2017-06" db="EMBL/GenBank/DDBJ databases">
        <title>WGS assembly of Brachypodium distachyon.</title>
        <authorList>
            <consortium name="The International Brachypodium Initiative"/>
            <person name="Lucas S."/>
            <person name="Harmon-Smith M."/>
            <person name="Lail K."/>
            <person name="Tice H."/>
            <person name="Grimwood J."/>
            <person name="Bruce D."/>
            <person name="Barry K."/>
            <person name="Shu S."/>
            <person name="Lindquist E."/>
            <person name="Wang M."/>
            <person name="Pitluck S."/>
            <person name="Vogel J.P."/>
            <person name="Garvin D.F."/>
            <person name="Mockler T.C."/>
            <person name="Schmutz J."/>
            <person name="Rokhsar D."/>
            <person name="Bevan M.W."/>
        </authorList>
    </citation>
    <scope>NUCLEOTIDE SEQUENCE</scope>
    <source>
        <strain evidence="2">Bd21</strain>
    </source>
</reference>